<dbReference type="SUPFAM" id="SSF52833">
    <property type="entry name" value="Thioredoxin-like"/>
    <property type="match status" value="1"/>
</dbReference>
<keyword evidence="4 6" id="KW-1015">Disulfide bond</keyword>
<dbReference type="Gene3D" id="3.40.30.10">
    <property type="entry name" value="Glutaredoxin"/>
    <property type="match status" value="1"/>
</dbReference>
<evidence type="ECO:0000256" key="1">
    <source>
        <dbReference type="ARBA" id="ARBA00022559"/>
    </source>
</evidence>
<evidence type="ECO:0000313" key="8">
    <source>
        <dbReference type="EMBL" id="MBD3689011.1"/>
    </source>
</evidence>
<dbReference type="InterPro" id="IPR018219">
    <property type="entry name" value="Tpx_CS"/>
</dbReference>
<evidence type="ECO:0000256" key="4">
    <source>
        <dbReference type="ARBA" id="ARBA00023157"/>
    </source>
</evidence>
<evidence type="ECO:0000259" key="7">
    <source>
        <dbReference type="PROSITE" id="PS51352"/>
    </source>
</evidence>
<keyword evidence="3 6" id="KW-0560">Oxidoreductase</keyword>
<organism evidence="8 9">
    <name type="scientific">Nanchangia anserum</name>
    <dbReference type="NCBI Taxonomy" id="2692125"/>
    <lineage>
        <taxon>Bacteria</taxon>
        <taxon>Bacillati</taxon>
        <taxon>Actinomycetota</taxon>
        <taxon>Actinomycetes</taxon>
        <taxon>Actinomycetales</taxon>
        <taxon>Actinomycetaceae</taxon>
        <taxon>Nanchangia</taxon>
    </lineage>
</organism>
<feature type="domain" description="Thioredoxin" evidence="7">
    <location>
        <begin position="18"/>
        <end position="165"/>
    </location>
</feature>
<sequence length="165" mass="17421">MSEITFTGNPVHTCGTLPALGSDLPSATLVDTELAEVSLADFRGRRLVLNIFPSVDTDVCAASVRHFNEAAAALENTTVLCISKDLPFALARFCGAEGIENVRATSAFRSDIGESLGVTMQDGPLAGLLSRCVIVADAEGRIVYTQQVEEITEEPDYDAALAALS</sequence>
<dbReference type="EC" id="1.11.1.24" evidence="6"/>
<dbReference type="InterPro" id="IPR036249">
    <property type="entry name" value="Thioredoxin-like_sf"/>
</dbReference>
<dbReference type="Proteomes" id="UP000627538">
    <property type="component" value="Unassembled WGS sequence"/>
</dbReference>
<keyword evidence="9" id="KW-1185">Reference proteome</keyword>
<dbReference type="PROSITE" id="PS51352">
    <property type="entry name" value="THIOREDOXIN_2"/>
    <property type="match status" value="1"/>
</dbReference>
<dbReference type="InterPro" id="IPR013766">
    <property type="entry name" value="Thioredoxin_domain"/>
</dbReference>
<dbReference type="PANTHER" id="PTHR43110:SF1">
    <property type="entry name" value="THIOL PEROXIDASE"/>
    <property type="match status" value="1"/>
</dbReference>
<gene>
    <name evidence="6 8" type="primary">tpx</name>
    <name evidence="8" type="ORF">H8R10_02020</name>
</gene>
<comment type="miscellaneous">
    <text evidence="6">The active site is a conserved redox-active cysteine residue, the peroxidatic cysteine (C(P)), which makes the nucleophilic attack on the peroxide substrate. The peroxide oxidizes the C(P)-SH to cysteine sulfenic acid (C(P)-SOH), which then reacts with another cysteine residue, the resolving cysteine (C(R)), to form a disulfide bridge. The disulfide is subsequently reduced by an appropriate electron donor to complete the catalytic cycle. In this atypical 2-Cys peroxiredoxin, C(R) is present in the same subunit to form an intramolecular disulfide. The disulfide is subsequently reduced by thioredoxin.</text>
</comment>
<proteinExistence type="inferred from homology"/>
<comment type="caution">
    <text evidence="8">The sequence shown here is derived from an EMBL/GenBank/DDBJ whole genome shotgun (WGS) entry which is preliminary data.</text>
</comment>
<protein>
    <recommendedName>
        <fullName evidence="6">Thiol peroxidase</fullName>
        <shortName evidence="6">Tpx</shortName>
        <ecNumber evidence="6">1.11.1.24</ecNumber>
    </recommendedName>
    <alternativeName>
        <fullName evidence="6">Peroxiredoxin tpx</fullName>
        <shortName evidence="6">Prx</shortName>
    </alternativeName>
    <alternativeName>
        <fullName evidence="6">Thioredoxin peroxidase</fullName>
    </alternativeName>
    <alternativeName>
        <fullName evidence="6">Thioredoxin-dependent peroxiredoxin</fullName>
    </alternativeName>
</protein>
<keyword evidence="5 6" id="KW-0676">Redox-active center</keyword>
<dbReference type="RefSeq" id="WP_191071091.1">
    <property type="nucleotide sequence ID" value="NZ_CP060506.1"/>
</dbReference>
<dbReference type="EMBL" id="JACRUO010000001">
    <property type="protein sequence ID" value="MBD3689011.1"/>
    <property type="molecule type" value="Genomic_DNA"/>
</dbReference>
<accession>A0A8I0GB33</accession>
<comment type="function">
    <text evidence="6">Thiol-specific peroxidase that catalyzes the reduction of hydrogen peroxide and organic hydroperoxides to water and alcohols, respectively. Plays a role in cell protection against oxidative stress by detoxifying peroxides.</text>
</comment>
<keyword evidence="2 6" id="KW-0049">Antioxidant</keyword>
<dbReference type="HAMAP" id="MF_00269">
    <property type="entry name" value="Tpx"/>
    <property type="match status" value="1"/>
</dbReference>
<comment type="catalytic activity">
    <reaction evidence="6">
        <text>a hydroperoxide + [thioredoxin]-dithiol = an alcohol + [thioredoxin]-disulfide + H2O</text>
        <dbReference type="Rhea" id="RHEA:62620"/>
        <dbReference type="Rhea" id="RHEA-COMP:10698"/>
        <dbReference type="Rhea" id="RHEA-COMP:10700"/>
        <dbReference type="ChEBI" id="CHEBI:15377"/>
        <dbReference type="ChEBI" id="CHEBI:29950"/>
        <dbReference type="ChEBI" id="CHEBI:30879"/>
        <dbReference type="ChEBI" id="CHEBI:35924"/>
        <dbReference type="ChEBI" id="CHEBI:50058"/>
        <dbReference type="EC" id="1.11.1.24"/>
    </reaction>
</comment>
<keyword evidence="1 6" id="KW-0575">Peroxidase</keyword>
<dbReference type="PANTHER" id="PTHR43110">
    <property type="entry name" value="THIOL PEROXIDASE"/>
    <property type="match status" value="1"/>
</dbReference>
<evidence type="ECO:0000256" key="5">
    <source>
        <dbReference type="ARBA" id="ARBA00023284"/>
    </source>
</evidence>
<comment type="subunit">
    <text evidence="6">Homodimer.</text>
</comment>
<dbReference type="CDD" id="cd03014">
    <property type="entry name" value="PRX_Atyp2cys"/>
    <property type="match status" value="1"/>
</dbReference>
<evidence type="ECO:0000256" key="6">
    <source>
        <dbReference type="HAMAP-Rule" id="MF_00269"/>
    </source>
</evidence>
<dbReference type="InterPro" id="IPR013740">
    <property type="entry name" value="Redoxin"/>
</dbReference>
<evidence type="ECO:0000313" key="9">
    <source>
        <dbReference type="Proteomes" id="UP000627538"/>
    </source>
</evidence>
<reference evidence="8 9" key="1">
    <citation type="submission" date="2020-08" db="EMBL/GenBank/DDBJ databases">
        <title>Winkia gen. nov., sp. nov., isolated from faeces of the Anser albifrons in China.</title>
        <authorList>
            <person name="Liu Q."/>
        </authorList>
    </citation>
    <scope>NUCLEOTIDE SEQUENCE [LARGE SCALE GENOMIC DNA]</scope>
    <source>
        <strain evidence="8 9">C62</strain>
    </source>
</reference>
<feature type="disulfide bond" description="Redox-active" evidence="6">
    <location>
        <begin position="60"/>
        <end position="94"/>
    </location>
</feature>
<evidence type="ECO:0000256" key="3">
    <source>
        <dbReference type="ARBA" id="ARBA00023002"/>
    </source>
</evidence>
<dbReference type="AlphaFoldDB" id="A0A8I0GB33"/>
<name>A0A8I0GB33_9ACTO</name>
<evidence type="ECO:0000256" key="2">
    <source>
        <dbReference type="ARBA" id="ARBA00022862"/>
    </source>
</evidence>
<dbReference type="PROSITE" id="PS01265">
    <property type="entry name" value="TPX"/>
    <property type="match status" value="1"/>
</dbReference>
<dbReference type="Pfam" id="PF08534">
    <property type="entry name" value="Redoxin"/>
    <property type="match status" value="1"/>
</dbReference>
<dbReference type="GO" id="GO:0008379">
    <property type="term" value="F:thioredoxin peroxidase activity"/>
    <property type="evidence" value="ECO:0007669"/>
    <property type="project" value="UniProtKB-UniRule"/>
</dbReference>
<dbReference type="NCBIfam" id="NF001808">
    <property type="entry name" value="PRK00522.1"/>
    <property type="match status" value="1"/>
</dbReference>
<dbReference type="InterPro" id="IPR050455">
    <property type="entry name" value="Tpx_Peroxidase_subfamily"/>
</dbReference>
<dbReference type="InterPro" id="IPR002065">
    <property type="entry name" value="TPX"/>
</dbReference>
<feature type="active site" description="Cysteine sulfenic acid (-SOH) intermediate" evidence="6">
    <location>
        <position position="60"/>
    </location>
</feature>
<comment type="similarity">
    <text evidence="6">Belongs to the peroxiredoxin family. Tpx subfamily.</text>
</comment>